<dbReference type="OrthoDB" id="3797694at2759"/>
<keyword evidence="2" id="KW-1185">Reference proteome</keyword>
<protein>
    <submittedName>
        <fullName evidence="1">Uncharacterized protein</fullName>
    </submittedName>
</protein>
<proteinExistence type="predicted"/>
<dbReference type="EMBL" id="ML996193">
    <property type="protein sequence ID" value="KAF2731544.1"/>
    <property type="molecule type" value="Genomic_DNA"/>
</dbReference>
<reference evidence="1" key="1">
    <citation type="journal article" date="2020" name="Stud. Mycol.">
        <title>101 Dothideomycetes genomes: a test case for predicting lifestyles and emergence of pathogens.</title>
        <authorList>
            <person name="Haridas S."/>
            <person name="Albert R."/>
            <person name="Binder M."/>
            <person name="Bloem J."/>
            <person name="Labutti K."/>
            <person name="Salamov A."/>
            <person name="Andreopoulos B."/>
            <person name="Baker S."/>
            <person name="Barry K."/>
            <person name="Bills G."/>
            <person name="Bluhm B."/>
            <person name="Cannon C."/>
            <person name="Castanera R."/>
            <person name="Culley D."/>
            <person name="Daum C."/>
            <person name="Ezra D."/>
            <person name="Gonzalez J."/>
            <person name="Henrissat B."/>
            <person name="Kuo A."/>
            <person name="Liang C."/>
            <person name="Lipzen A."/>
            <person name="Lutzoni F."/>
            <person name="Magnuson J."/>
            <person name="Mondo S."/>
            <person name="Nolan M."/>
            <person name="Ohm R."/>
            <person name="Pangilinan J."/>
            <person name="Park H.-J."/>
            <person name="Ramirez L."/>
            <person name="Alfaro M."/>
            <person name="Sun H."/>
            <person name="Tritt A."/>
            <person name="Yoshinaga Y."/>
            <person name="Zwiers L.-H."/>
            <person name="Turgeon B."/>
            <person name="Goodwin S."/>
            <person name="Spatafora J."/>
            <person name="Crous P."/>
            <person name="Grigoriev I."/>
        </authorList>
    </citation>
    <scope>NUCLEOTIDE SEQUENCE</scope>
    <source>
        <strain evidence="1">CBS 125425</strain>
    </source>
</reference>
<dbReference type="Proteomes" id="UP000799444">
    <property type="component" value="Unassembled WGS sequence"/>
</dbReference>
<dbReference type="AlphaFoldDB" id="A0A9P4QRW7"/>
<gene>
    <name evidence="1" type="ORF">EJ04DRAFT_526032</name>
</gene>
<name>A0A9P4QRW7_9PLEO</name>
<accession>A0A9P4QRW7</accession>
<comment type="caution">
    <text evidence="1">The sequence shown here is derived from an EMBL/GenBank/DDBJ whole genome shotgun (WGS) entry which is preliminary data.</text>
</comment>
<evidence type="ECO:0000313" key="2">
    <source>
        <dbReference type="Proteomes" id="UP000799444"/>
    </source>
</evidence>
<organism evidence="1 2">
    <name type="scientific">Polyplosphaeria fusca</name>
    <dbReference type="NCBI Taxonomy" id="682080"/>
    <lineage>
        <taxon>Eukaryota</taxon>
        <taxon>Fungi</taxon>
        <taxon>Dikarya</taxon>
        <taxon>Ascomycota</taxon>
        <taxon>Pezizomycotina</taxon>
        <taxon>Dothideomycetes</taxon>
        <taxon>Pleosporomycetidae</taxon>
        <taxon>Pleosporales</taxon>
        <taxon>Tetraplosphaeriaceae</taxon>
        <taxon>Polyplosphaeria</taxon>
    </lineage>
</organism>
<sequence length="244" mass="27967">MHPWLFGPRLVVECHVLENCDFATRTLSDFYAERHTALSTFPMENTLLFTTLTTTTSIQELTRKVAALLATPDYLEGISRLDPKVELFKFKWTEQFDILSNETVKSTHRELEGIIARVENAEIRTPGPEDGHWPAVLLMNRSMLSSQTGQNLLLYPLPISDKEYDVILHHMRKHFPELRIQGDALADSQLRFHSEKDGNIKGVERFRPGSANLVFKSVRFLTTTPLLPFLMIPLPMQPRPERLG</sequence>
<evidence type="ECO:0000313" key="1">
    <source>
        <dbReference type="EMBL" id="KAF2731544.1"/>
    </source>
</evidence>